<feature type="transmembrane region" description="Helical" evidence="1">
    <location>
        <begin position="171"/>
        <end position="191"/>
    </location>
</feature>
<protein>
    <submittedName>
        <fullName evidence="2">Phosphate ABC transporter permease</fullName>
    </submittedName>
</protein>
<dbReference type="Proteomes" id="UP001596296">
    <property type="component" value="Unassembled WGS sequence"/>
</dbReference>
<accession>A0ABD5UVI1</accession>
<sequence>MVAIEAMDVGVVLIGLVLAFVGAAVSVYAVTLTGFLIGAGVGHLAAPNLAGLLGVEGLLASAAAVAIGGGIGAVLAYVGLSFAVMGIGAIVGAFVGRFVVGPLYVEGTILLVGATLAGMAVGAIVGIVLTRTTLVFSTAFIGAALASRSLTPGDFEAATDPIALEALVIDPTAPAFLAVFVLGVLSQVGLFKFGYVTKLAAIVPGAGRWTASDDGG</sequence>
<evidence type="ECO:0000256" key="1">
    <source>
        <dbReference type="SAM" id="Phobius"/>
    </source>
</evidence>
<feature type="transmembrane region" description="Helical" evidence="1">
    <location>
        <begin position="12"/>
        <end position="37"/>
    </location>
</feature>
<gene>
    <name evidence="2" type="ORF">ACFQE9_12880</name>
</gene>
<comment type="caution">
    <text evidence="2">The sequence shown here is derived from an EMBL/GenBank/DDBJ whole genome shotgun (WGS) entry which is preliminary data.</text>
</comment>
<keyword evidence="1" id="KW-0812">Transmembrane</keyword>
<feature type="transmembrane region" description="Helical" evidence="1">
    <location>
        <begin position="49"/>
        <end position="67"/>
    </location>
</feature>
<feature type="transmembrane region" description="Helical" evidence="1">
    <location>
        <begin position="134"/>
        <end position="151"/>
    </location>
</feature>
<reference evidence="2 3" key="1">
    <citation type="journal article" date="2019" name="Int. J. Syst. Evol. Microbiol.">
        <title>The Global Catalogue of Microorganisms (GCM) 10K type strain sequencing project: providing services to taxonomists for standard genome sequencing and annotation.</title>
        <authorList>
            <consortium name="The Broad Institute Genomics Platform"/>
            <consortium name="The Broad Institute Genome Sequencing Center for Infectious Disease"/>
            <person name="Wu L."/>
            <person name="Ma J."/>
        </authorList>
    </citation>
    <scope>NUCLEOTIDE SEQUENCE [LARGE SCALE GENOMIC DNA]</scope>
    <source>
        <strain evidence="2 3">SKJ47</strain>
    </source>
</reference>
<feature type="transmembrane region" description="Helical" evidence="1">
    <location>
        <begin position="107"/>
        <end position="129"/>
    </location>
</feature>
<name>A0ABD5UVI1_9EURY</name>
<organism evidence="2 3">
    <name type="scientific">Halopenitus salinus</name>
    <dbReference type="NCBI Taxonomy" id="1198295"/>
    <lineage>
        <taxon>Archaea</taxon>
        <taxon>Methanobacteriati</taxon>
        <taxon>Methanobacteriota</taxon>
        <taxon>Stenosarchaea group</taxon>
        <taxon>Halobacteria</taxon>
        <taxon>Halobacteriales</taxon>
        <taxon>Haloferacaceae</taxon>
        <taxon>Halopenitus</taxon>
    </lineage>
</organism>
<keyword evidence="1" id="KW-0472">Membrane</keyword>
<keyword evidence="3" id="KW-1185">Reference proteome</keyword>
<evidence type="ECO:0000313" key="3">
    <source>
        <dbReference type="Proteomes" id="UP001596296"/>
    </source>
</evidence>
<feature type="transmembrane region" description="Helical" evidence="1">
    <location>
        <begin position="74"/>
        <end position="95"/>
    </location>
</feature>
<dbReference type="RefSeq" id="WP_379745315.1">
    <property type="nucleotide sequence ID" value="NZ_JBHSVN010000001.1"/>
</dbReference>
<dbReference type="AlphaFoldDB" id="A0ABD5UVI1"/>
<keyword evidence="1" id="KW-1133">Transmembrane helix</keyword>
<dbReference type="EMBL" id="JBHSXL010000009">
    <property type="protein sequence ID" value="MFC6893492.1"/>
    <property type="molecule type" value="Genomic_DNA"/>
</dbReference>
<evidence type="ECO:0000313" key="2">
    <source>
        <dbReference type="EMBL" id="MFC6893492.1"/>
    </source>
</evidence>
<proteinExistence type="predicted"/>